<dbReference type="OrthoDB" id="5452199at2"/>
<proteinExistence type="predicted"/>
<dbReference type="RefSeq" id="WP_085618128.1">
    <property type="nucleotide sequence ID" value="NZ_JBLXHE010000006.1"/>
</dbReference>
<organism evidence="1 2">
    <name type="scientific">Thalassospira alkalitolerans</name>
    <dbReference type="NCBI Taxonomy" id="1293890"/>
    <lineage>
        <taxon>Bacteria</taxon>
        <taxon>Pseudomonadati</taxon>
        <taxon>Pseudomonadota</taxon>
        <taxon>Alphaproteobacteria</taxon>
        <taxon>Rhodospirillales</taxon>
        <taxon>Thalassospiraceae</taxon>
        <taxon>Thalassospira</taxon>
    </lineage>
</organism>
<protein>
    <recommendedName>
        <fullName evidence="3">Solute-binding protein family 3/N-terminal domain-containing protein</fullName>
    </recommendedName>
</protein>
<reference evidence="1 2" key="1">
    <citation type="submission" date="2014-03" db="EMBL/GenBank/DDBJ databases">
        <title>The draft genome sequence of Thalassospira alkalitolerans JCM 18968.</title>
        <authorList>
            <person name="Lai Q."/>
            <person name="Shao Z."/>
        </authorList>
    </citation>
    <scope>NUCLEOTIDE SEQUENCE [LARGE SCALE GENOMIC DNA]</scope>
    <source>
        <strain evidence="1 2">JCM 18968</strain>
    </source>
</reference>
<dbReference type="Proteomes" id="UP000193396">
    <property type="component" value="Unassembled WGS sequence"/>
</dbReference>
<keyword evidence="2" id="KW-1185">Reference proteome</keyword>
<dbReference type="STRING" id="1293890.TALK_09365"/>
<evidence type="ECO:0000313" key="1">
    <source>
        <dbReference type="EMBL" id="OSQ48446.1"/>
    </source>
</evidence>
<accession>A0A1Y2LC89</accession>
<evidence type="ECO:0008006" key="3">
    <source>
        <dbReference type="Google" id="ProtNLM"/>
    </source>
</evidence>
<dbReference type="Gene3D" id="3.40.190.10">
    <property type="entry name" value="Periplasmic binding protein-like II"/>
    <property type="match status" value="2"/>
</dbReference>
<gene>
    <name evidence="1" type="ORF">TALK_09365</name>
</gene>
<name>A0A1Y2LC89_9PROT</name>
<comment type="caution">
    <text evidence="1">The sequence shown here is derived from an EMBL/GenBank/DDBJ whole genome shotgun (WGS) entry which is preliminary data.</text>
</comment>
<sequence>MRFLYVTVTIVMVSFIGLVGSNPSQAETMSAGGLTFPVRDADMSGVVSCYRGQNAFCDRCEAPNINNVSLANYTILRHALTIGGVTAPLVPVASPNSERSRMMIASGKASIKSDWTFNIDGNKAVLKSVAFIENGEIEKGIFGRADNVSLAAVRHVDDLKGLRAVMNRNWRLDWQVLEELAPGQLLNAATSRQIFNLIDQRRADFTLLEFSAAADKGREIDGIRLVPVPGIKVALPGSQHFMISRRLPNAEDILDRLNTGIEALRANGFIRKCLIQSGIFNARVAYWSVINTEQLHGSGIPSH</sequence>
<dbReference type="AlphaFoldDB" id="A0A1Y2LC89"/>
<dbReference type="EMBL" id="JFKB01000005">
    <property type="protein sequence ID" value="OSQ48446.1"/>
    <property type="molecule type" value="Genomic_DNA"/>
</dbReference>
<dbReference type="SUPFAM" id="SSF53850">
    <property type="entry name" value="Periplasmic binding protein-like II"/>
    <property type="match status" value="1"/>
</dbReference>
<evidence type="ECO:0000313" key="2">
    <source>
        <dbReference type="Proteomes" id="UP000193396"/>
    </source>
</evidence>